<dbReference type="EMBL" id="PP511424">
    <property type="protein sequence ID" value="XCD04107.1"/>
    <property type="molecule type" value="Genomic_DNA"/>
</dbReference>
<organism evidence="3">
    <name type="scientific">Dulem virus 135</name>
    <dbReference type="NCBI Taxonomy" id="3145612"/>
    <lineage>
        <taxon>Viruses</taxon>
        <taxon>Monodnaviria</taxon>
        <taxon>Sangervirae</taxon>
        <taxon>Phixviricota</taxon>
        <taxon>Malgrandaviricetes</taxon>
        <taxon>Petitvirales</taxon>
        <taxon>Microviridae</taxon>
        <taxon>Microvirus</taxon>
    </lineage>
</organism>
<protein>
    <submittedName>
        <fullName evidence="3">Uncharacterized protein</fullName>
    </submittedName>
</protein>
<evidence type="ECO:0000313" key="1">
    <source>
        <dbReference type="EMBL" id="XCD04107.1"/>
    </source>
</evidence>
<proteinExistence type="predicted"/>
<name>A0AAU8B4L1_9VIRU</name>
<reference evidence="3" key="1">
    <citation type="submission" date="2024-03" db="EMBL/GenBank/DDBJ databases">
        <title>Diverse circular DNA viruses in blood, oral, and fecal samples of captive lemurs.</title>
        <authorList>
            <person name="Paietta E.N."/>
            <person name="Kraberger S."/>
            <person name="Lund M.C."/>
            <person name="Custer J.M."/>
            <person name="Vargas K.M."/>
            <person name="Ehmke E.E."/>
            <person name="Yoder A.D."/>
            <person name="Varsani A."/>
        </authorList>
    </citation>
    <scope>NUCLEOTIDE SEQUENCE</scope>
    <source>
        <strain evidence="1">Duke_21_88</strain>
        <strain evidence="2">Duke_24FS_101</strain>
        <strain evidence="3">Duke_25FS_112</strain>
        <strain evidence="4">Duke_26_81</strain>
    </source>
</reference>
<sequence>MSRELRQQKRYYKDFLNCSDGYFLVSKMSEYFSPKEPLFTAYSDNNGVVYGIFVKMQNASCKFYCQPSEVGKIVFGDDCVYLFPRLEKPDLLTTLMIMNYLK</sequence>
<evidence type="ECO:0000313" key="4">
    <source>
        <dbReference type="EMBL" id="XCD07101.1"/>
    </source>
</evidence>
<dbReference type="EMBL" id="PP511751">
    <property type="protein sequence ID" value="XCD07101.1"/>
    <property type="molecule type" value="Genomic_DNA"/>
</dbReference>
<evidence type="ECO:0000313" key="2">
    <source>
        <dbReference type="EMBL" id="XCD05534.1"/>
    </source>
</evidence>
<dbReference type="EMBL" id="PP511677">
    <property type="protein sequence ID" value="XCD06485.1"/>
    <property type="molecule type" value="Genomic_DNA"/>
</dbReference>
<dbReference type="EMBL" id="PP511572">
    <property type="protein sequence ID" value="XCD05534.1"/>
    <property type="molecule type" value="Genomic_DNA"/>
</dbReference>
<evidence type="ECO:0000313" key="3">
    <source>
        <dbReference type="EMBL" id="XCD06485.1"/>
    </source>
</evidence>
<accession>A0AAU8B4L1</accession>